<protein>
    <submittedName>
        <fullName evidence="2">REP element-mobilizing transposase RayT</fullName>
    </submittedName>
</protein>
<feature type="domain" description="Transposase IS200-like" evidence="1">
    <location>
        <begin position="9"/>
        <end position="123"/>
    </location>
</feature>
<comment type="caution">
    <text evidence="2">The sequence shown here is derived from an EMBL/GenBank/DDBJ whole genome shotgun (WGS) entry which is preliminary data.</text>
</comment>
<dbReference type="Gene3D" id="3.30.70.1290">
    <property type="entry name" value="Transposase IS200-like"/>
    <property type="match status" value="1"/>
</dbReference>
<keyword evidence="3" id="KW-1185">Reference proteome</keyword>
<dbReference type="NCBIfam" id="NF047646">
    <property type="entry name" value="REP_Tyr_transpos"/>
    <property type="match status" value="1"/>
</dbReference>
<dbReference type="PANTHER" id="PTHR34322">
    <property type="entry name" value="TRANSPOSASE, Y1_TNP DOMAIN-CONTAINING"/>
    <property type="match status" value="1"/>
</dbReference>
<accession>A0ABS4G9H8</accession>
<evidence type="ECO:0000259" key="1">
    <source>
        <dbReference type="SMART" id="SM01321"/>
    </source>
</evidence>
<gene>
    <name evidence="2" type="ORF">J2Z76_000177</name>
</gene>
<sequence>MGRKPRIQFEGGVYHIVQRGNNKEYIFKNDDVKKQLLNIIVESKEIMRFEIYGFVIMDNHYHIVIRSHEVPISQIMHRIDLKFSKYYNCTYNKSGHVFQDRYKGILVKDDKYLLSLIRYVHQNPVKAKMCKKVSDYYWSSDSYYRKNIQDKIVDIDFVLCMFSENRKNALVEYSKFMDSTLLEESAEFEEVSIIGEVKPTSIDIPIIKTERKTLDKILYEVVGDDRIFDEIKRGSRKRELTHYKMLYIEKAIQSNYKMKEIGLNIGISQVAVHKLNNLQ</sequence>
<reference evidence="2 3" key="1">
    <citation type="submission" date="2021-03" db="EMBL/GenBank/DDBJ databases">
        <title>Genomic Encyclopedia of Type Strains, Phase IV (KMG-IV): sequencing the most valuable type-strain genomes for metagenomic binning, comparative biology and taxonomic classification.</title>
        <authorList>
            <person name="Goeker M."/>
        </authorList>
    </citation>
    <scope>NUCLEOTIDE SEQUENCE [LARGE SCALE GENOMIC DNA]</scope>
    <source>
        <strain evidence="2 3">DSM 24004</strain>
    </source>
</reference>
<dbReference type="SMART" id="SM01321">
    <property type="entry name" value="Y1_Tnp"/>
    <property type="match status" value="1"/>
</dbReference>
<dbReference type="InterPro" id="IPR036515">
    <property type="entry name" value="Transposase_17_sf"/>
</dbReference>
<dbReference type="RefSeq" id="WP_209510093.1">
    <property type="nucleotide sequence ID" value="NZ_JAGGKS010000001.1"/>
</dbReference>
<evidence type="ECO:0000313" key="2">
    <source>
        <dbReference type="EMBL" id="MBP1924324.1"/>
    </source>
</evidence>
<dbReference type="EMBL" id="JAGGKS010000001">
    <property type="protein sequence ID" value="MBP1924324.1"/>
    <property type="molecule type" value="Genomic_DNA"/>
</dbReference>
<name>A0ABS4G9H8_9FIRM</name>
<organism evidence="2 3">
    <name type="scientific">Sedimentibacter acidaminivorans</name>
    <dbReference type="NCBI Taxonomy" id="913099"/>
    <lineage>
        <taxon>Bacteria</taxon>
        <taxon>Bacillati</taxon>
        <taxon>Bacillota</taxon>
        <taxon>Tissierellia</taxon>
        <taxon>Sedimentibacter</taxon>
    </lineage>
</organism>
<dbReference type="Pfam" id="PF01797">
    <property type="entry name" value="Y1_Tnp"/>
    <property type="match status" value="1"/>
</dbReference>
<dbReference type="InterPro" id="IPR002686">
    <property type="entry name" value="Transposase_17"/>
</dbReference>
<dbReference type="PANTHER" id="PTHR34322:SF2">
    <property type="entry name" value="TRANSPOSASE IS200-LIKE DOMAIN-CONTAINING PROTEIN"/>
    <property type="match status" value="1"/>
</dbReference>
<dbReference type="SUPFAM" id="SSF143422">
    <property type="entry name" value="Transposase IS200-like"/>
    <property type="match status" value="1"/>
</dbReference>
<dbReference type="Proteomes" id="UP001519342">
    <property type="component" value="Unassembled WGS sequence"/>
</dbReference>
<proteinExistence type="predicted"/>
<evidence type="ECO:0000313" key="3">
    <source>
        <dbReference type="Proteomes" id="UP001519342"/>
    </source>
</evidence>